<evidence type="ECO:0000256" key="1">
    <source>
        <dbReference type="SAM" id="Phobius"/>
    </source>
</evidence>
<evidence type="ECO:0000313" key="2">
    <source>
        <dbReference type="EMBL" id="CAE0436443.1"/>
    </source>
</evidence>
<keyword evidence="1" id="KW-0472">Membrane</keyword>
<dbReference type="AlphaFoldDB" id="A0A7S3LMU8"/>
<keyword evidence="1" id="KW-0812">Transmembrane</keyword>
<gene>
    <name evidence="2" type="ORF">ASTO00021_LOCUS6702</name>
</gene>
<keyword evidence="1" id="KW-1133">Transmembrane helix</keyword>
<feature type="transmembrane region" description="Helical" evidence="1">
    <location>
        <begin position="177"/>
        <end position="200"/>
    </location>
</feature>
<dbReference type="InterPro" id="IPR036259">
    <property type="entry name" value="MFS_trans_sf"/>
</dbReference>
<feature type="transmembrane region" description="Helical" evidence="1">
    <location>
        <begin position="129"/>
        <end position="156"/>
    </location>
</feature>
<proteinExistence type="predicted"/>
<sequence>MANTEALDYVEARLGDEAGNRNSLRRISLDKDAITGALLNYGGSAGSLIKMSGDTFSGRLDKYSDEEKPCVVILIIFIIFPLMLGLIIALNAAACVVAVLSGGALLDNSFNVTVDKETYLPNAAKLGTVGGAIVIGSMLCFAFLAGLIACMLSACFEDDSNDRVTVAKTRFNPCSGCLVGLITVATMTGGLALMFMTPYFLAEYAEIPPSHAYVAFGIYFGLQIVSGCLFGRQEEKGENENENEKAKADKKDKNWENFKFFARWGMHVVSAAIIYKALTNSGRIPDVDGMLQVSCIFGAFFQPLFVAFLPFFYPEAFIGA</sequence>
<reference evidence="2" key="1">
    <citation type="submission" date="2021-01" db="EMBL/GenBank/DDBJ databases">
        <authorList>
            <person name="Corre E."/>
            <person name="Pelletier E."/>
            <person name="Niang G."/>
            <person name="Scheremetjew M."/>
            <person name="Finn R."/>
            <person name="Kale V."/>
            <person name="Holt S."/>
            <person name="Cochrane G."/>
            <person name="Meng A."/>
            <person name="Brown T."/>
            <person name="Cohen L."/>
        </authorList>
    </citation>
    <scope>NUCLEOTIDE SEQUENCE</scope>
    <source>
        <strain evidence="2">GSBS06</strain>
    </source>
</reference>
<dbReference type="SUPFAM" id="SSF103473">
    <property type="entry name" value="MFS general substrate transporter"/>
    <property type="match status" value="1"/>
</dbReference>
<feature type="transmembrane region" description="Helical" evidence="1">
    <location>
        <begin position="71"/>
        <end position="100"/>
    </location>
</feature>
<feature type="transmembrane region" description="Helical" evidence="1">
    <location>
        <begin position="290"/>
        <end position="313"/>
    </location>
</feature>
<organism evidence="2">
    <name type="scientific">Aplanochytrium stocchinoi</name>
    <dbReference type="NCBI Taxonomy" id="215587"/>
    <lineage>
        <taxon>Eukaryota</taxon>
        <taxon>Sar</taxon>
        <taxon>Stramenopiles</taxon>
        <taxon>Bigyra</taxon>
        <taxon>Labyrinthulomycetes</taxon>
        <taxon>Thraustochytrida</taxon>
        <taxon>Thraustochytriidae</taxon>
        <taxon>Aplanochytrium</taxon>
    </lineage>
</organism>
<dbReference type="EMBL" id="HBIN01009017">
    <property type="protein sequence ID" value="CAE0436443.1"/>
    <property type="molecule type" value="Transcribed_RNA"/>
</dbReference>
<feature type="transmembrane region" description="Helical" evidence="1">
    <location>
        <begin position="260"/>
        <end position="278"/>
    </location>
</feature>
<name>A0A7S3LMU8_9STRA</name>
<accession>A0A7S3LMU8</accession>
<protein>
    <submittedName>
        <fullName evidence="2">Uncharacterized protein</fullName>
    </submittedName>
</protein>
<feature type="transmembrane region" description="Helical" evidence="1">
    <location>
        <begin position="212"/>
        <end position="231"/>
    </location>
</feature>